<evidence type="ECO:0000313" key="1">
    <source>
        <dbReference type="EMBL" id="ORZ08281.1"/>
    </source>
</evidence>
<sequence length="221" mass="24215">MPSLKYNPLIRQIKFPGQAIGAERISKHIRAVMARLHLPSGFKPPKARAAGSTQAVKMGINIDDIVAQGIWPSPAMFSKFYRLSSNTRSNFTHRNKNPYFGLKDPQTIEIEQLWSSTLAGACTGGILAALARGCKAVPSGTIMFGVMALSGQWIWSKTNRYRQKKVLANIPQIEQSETYQTITASAAKATTGALRRRNAVGAGLLKVLPMLMNMKQSADRN</sequence>
<dbReference type="RefSeq" id="XP_021878364.1">
    <property type="nucleotide sequence ID" value="XM_022029058.1"/>
</dbReference>
<dbReference type="AlphaFoldDB" id="A0A1Y2GE52"/>
<dbReference type="STRING" id="64571.A0A1Y2GE52"/>
<proteinExistence type="predicted"/>
<organism evidence="1 2">
    <name type="scientific">Lobosporangium transversale</name>
    <dbReference type="NCBI Taxonomy" id="64571"/>
    <lineage>
        <taxon>Eukaryota</taxon>
        <taxon>Fungi</taxon>
        <taxon>Fungi incertae sedis</taxon>
        <taxon>Mucoromycota</taxon>
        <taxon>Mortierellomycotina</taxon>
        <taxon>Mortierellomycetes</taxon>
        <taxon>Mortierellales</taxon>
        <taxon>Mortierellaceae</taxon>
        <taxon>Lobosporangium</taxon>
    </lineage>
</organism>
<accession>A0A1Y2GE52</accession>
<dbReference type="GeneID" id="33570901"/>
<keyword evidence="2" id="KW-1185">Reference proteome</keyword>
<dbReference type="EMBL" id="MCFF01000038">
    <property type="protein sequence ID" value="ORZ08281.1"/>
    <property type="molecule type" value="Genomic_DNA"/>
</dbReference>
<evidence type="ECO:0000313" key="2">
    <source>
        <dbReference type="Proteomes" id="UP000193648"/>
    </source>
</evidence>
<dbReference type="Proteomes" id="UP000193648">
    <property type="component" value="Unassembled WGS sequence"/>
</dbReference>
<reference evidence="1 2" key="1">
    <citation type="submission" date="2016-07" db="EMBL/GenBank/DDBJ databases">
        <title>Pervasive Adenine N6-methylation of Active Genes in Fungi.</title>
        <authorList>
            <consortium name="DOE Joint Genome Institute"/>
            <person name="Mondo S.J."/>
            <person name="Dannebaum R.O."/>
            <person name="Kuo R.C."/>
            <person name="Labutti K."/>
            <person name="Haridas S."/>
            <person name="Kuo A."/>
            <person name="Salamov A."/>
            <person name="Ahrendt S.R."/>
            <person name="Lipzen A."/>
            <person name="Sullivan W."/>
            <person name="Andreopoulos W.B."/>
            <person name="Clum A."/>
            <person name="Lindquist E."/>
            <person name="Daum C."/>
            <person name="Ramamoorthy G.K."/>
            <person name="Gryganskyi A."/>
            <person name="Culley D."/>
            <person name="Magnuson J.K."/>
            <person name="James T.Y."/>
            <person name="O'Malley M.A."/>
            <person name="Stajich J.E."/>
            <person name="Spatafora J.W."/>
            <person name="Visel A."/>
            <person name="Grigoriev I.V."/>
        </authorList>
    </citation>
    <scope>NUCLEOTIDE SEQUENCE [LARGE SCALE GENOMIC DNA]</scope>
    <source>
        <strain evidence="1 2">NRRL 3116</strain>
    </source>
</reference>
<gene>
    <name evidence="1" type="ORF">BCR41DRAFT_399361</name>
</gene>
<dbReference type="OrthoDB" id="5588333at2759"/>
<comment type="caution">
    <text evidence="1">The sequence shown here is derived from an EMBL/GenBank/DDBJ whole genome shotgun (WGS) entry which is preliminary data.</text>
</comment>
<protein>
    <submittedName>
        <fullName evidence="1">Uncharacterized protein</fullName>
    </submittedName>
</protein>
<name>A0A1Y2GE52_9FUNG</name>
<dbReference type="InParanoid" id="A0A1Y2GE52"/>